<keyword evidence="4" id="KW-1185">Reference proteome</keyword>
<evidence type="ECO:0000259" key="2">
    <source>
        <dbReference type="Pfam" id="PF04809"/>
    </source>
</evidence>
<dbReference type="Gene3D" id="3.30.1370.140">
    <property type="entry name" value="HupH hydrogenase expression protein, C-terminal domain"/>
    <property type="match status" value="1"/>
</dbReference>
<protein>
    <recommendedName>
        <fullName evidence="2">HupH hydrogenase expression protein C-terminal domain-containing protein</fullName>
    </recommendedName>
</protein>
<dbReference type="Proteomes" id="UP000176562">
    <property type="component" value="Chromosome"/>
</dbReference>
<dbReference type="EMBL" id="CP017781">
    <property type="protein sequence ID" value="AOZ68878.1"/>
    <property type="molecule type" value="Genomic_DNA"/>
</dbReference>
<evidence type="ECO:0000313" key="4">
    <source>
        <dbReference type="Proteomes" id="UP000176562"/>
    </source>
</evidence>
<reference evidence="3 4" key="1">
    <citation type="submission" date="2016-10" db="EMBL/GenBank/DDBJ databases">
        <title>Rhodobacter sp. LPB0142, isolated from sea water.</title>
        <authorList>
            <person name="Kim E."/>
            <person name="Yi H."/>
        </authorList>
    </citation>
    <scope>NUCLEOTIDE SEQUENCE [LARGE SCALE GENOMIC DNA]</scope>
    <source>
        <strain evidence="3 4">LPB0142</strain>
    </source>
</reference>
<feature type="domain" description="HupH hydrogenase expression protein C-terminal" evidence="2">
    <location>
        <begin position="21"/>
        <end position="131"/>
    </location>
</feature>
<accession>A0A1D9MAQ5</accession>
<sequence length="141" mass="15565">MSRPDLNAVLRQRARGTGNMVLVLHEVAHALEALAARGEARVIDLSSLPMTAPELARLTDWLGRGEVVAQIEAEGRSEAMETAYPGVWLVTHRDRDDMLRGRYIEITPLPEILRSQPADIAAAGRRMARALTHFSDLEEAS</sequence>
<evidence type="ECO:0000313" key="3">
    <source>
        <dbReference type="EMBL" id="AOZ68878.1"/>
    </source>
</evidence>
<dbReference type="InterPro" id="IPR038527">
    <property type="entry name" value="HupH_C_sf"/>
</dbReference>
<organism evidence="3 4">
    <name type="scientific">Rhodobacter xanthinilyticus</name>
    <dbReference type="NCBI Taxonomy" id="1850250"/>
    <lineage>
        <taxon>Bacteria</taxon>
        <taxon>Pseudomonadati</taxon>
        <taxon>Pseudomonadota</taxon>
        <taxon>Alphaproteobacteria</taxon>
        <taxon>Rhodobacterales</taxon>
        <taxon>Rhodobacter group</taxon>
        <taxon>Rhodobacter</taxon>
    </lineage>
</organism>
<evidence type="ECO:0000256" key="1">
    <source>
        <dbReference type="ARBA" id="ARBA00010832"/>
    </source>
</evidence>
<dbReference type="AlphaFoldDB" id="A0A1D9MAQ5"/>
<comment type="similarity">
    <text evidence="1">Belongs to the HupH/HyaF family.</text>
</comment>
<dbReference type="STRING" id="1850250.LPB142_05720"/>
<dbReference type="KEGG" id="rhp:LPB142_05720"/>
<dbReference type="InterPro" id="IPR006894">
    <property type="entry name" value="HupH_Hydgase_express_prot_C"/>
</dbReference>
<gene>
    <name evidence="3" type="ORF">LPB142_05720</name>
</gene>
<dbReference type="Pfam" id="PF04809">
    <property type="entry name" value="HupH_C"/>
    <property type="match status" value="1"/>
</dbReference>
<name>A0A1D9MAQ5_9RHOB</name>
<proteinExistence type="inferred from homology"/>
<dbReference type="RefSeq" id="WP_068767480.1">
    <property type="nucleotide sequence ID" value="NZ_CP017781.1"/>
</dbReference>